<dbReference type="RefSeq" id="WP_376813647.1">
    <property type="nucleotide sequence ID" value="NZ_JBHSDY010000010.1"/>
</dbReference>
<name>A0ABV8S1W3_9BURK</name>
<dbReference type="PRINTS" id="PR00081">
    <property type="entry name" value="GDHRDH"/>
</dbReference>
<dbReference type="Proteomes" id="UP001595756">
    <property type="component" value="Unassembled WGS sequence"/>
</dbReference>
<dbReference type="InterPro" id="IPR036291">
    <property type="entry name" value="NAD(P)-bd_dom_sf"/>
</dbReference>
<accession>A0ABV8S1W3</accession>
<dbReference type="InterPro" id="IPR002347">
    <property type="entry name" value="SDR_fam"/>
</dbReference>
<dbReference type="PRINTS" id="PR00080">
    <property type="entry name" value="SDRFAMILY"/>
</dbReference>
<keyword evidence="3" id="KW-1185">Reference proteome</keyword>
<dbReference type="PANTHER" id="PTHR42879">
    <property type="entry name" value="3-OXOACYL-(ACYL-CARRIER-PROTEIN) REDUCTASE"/>
    <property type="match status" value="1"/>
</dbReference>
<dbReference type="Pfam" id="PF13561">
    <property type="entry name" value="adh_short_C2"/>
    <property type="match status" value="1"/>
</dbReference>
<dbReference type="GO" id="GO:0016491">
    <property type="term" value="F:oxidoreductase activity"/>
    <property type="evidence" value="ECO:0007669"/>
    <property type="project" value="UniProtKB-KW"/>
</dbReference>
<dbReference type="InterPro" id="IPR050259">
    <property type="entry name" value="SDR"/>
</dbReference>
<protein>
    <submittedName>
        <fullName evidence="2">SDR family NAD(P)-dependent oxidoreductase</fullName>
        <ecNumber evidence="2">1.1.1.-</ecNumber>
    </submittedName>
</protein>
<sequence length="255" mass="26555">MDLGLSNRVAIITGGAQGLGLAHARALGAEGATVVLNDLNADAVAQAAEQLASEGIQAEGWSGDATDPVVADETVARAVATFGRVDILVNNAGIGVRPAAPVEELPFDAWQRMLHVHLDSTFLWSRAAVKPMRANGFGRIINTSSMNFTGGGRPGVAHYSAAKAGIVGLTQTMAKEVGGAGITVNAIAPGYVATELIVQFSPDMIHRLESQNPVGRLCRPDEVAALVSFLCSGQAGFINGELICMDGGRRDFYWG</sequence>
<proteinExistence type="inferred from homology"/>
<gene>
    <name evidence="2" type="ORF">ACFO0J_13665</name>
</gene>
<evidence type="ECO:0000256" key="1">
    <source>
        <dbReference type="ARBA" id="ARBA00006484"/>
    </source>
</evidence>
<keyword evidence="2" id="KW-0560">Oxidoreductase</keyword>
<organism evidence="2 3">
    <name type="scientific">Castellaniella hirudinis</name>
    <dbReference type="NCBI Taxonomy" id="1144617"/>
    <lineage>
        <taxon>Bacteria</taxon>
        <taxon>Pseudomonadati</taxon>
        <taxon>Pseudomonadota</taxon>
        <taxon>Betaproteobacteria</taxon>
        <taxon>Burkholderiales</taxon>
        <taxon>Alcaligenaceae</taxon>
        <taxon>Castellaniella</taxon>
    </lineage>
</organism>
<reference evidence="3" key="1">
    <citation type="journal article" date="2019" name="Int. J. Syst. Evol. Microbiol.">
        <title>The Global Catalogue of Microorganisms (GCM) 10K type strain sequencing project: providing services to taxonomists for standard genome sequencing and annotation.</title>
        <authorList>
            <consortium name="The Broad Institute Genomics Platform"/>
            <consortium name="The Broad Institute Genome Sequencing Center for Infectious Disease"/>
            <person name="Wu L."/>
            <person name="Ma J."/>
        </authorList>
    </citation>
    <scope>NUCLEOTIDE SEQUENCE [LARGE SCALE GENOMIC DNA]</scope>
    <source>
        <strain evidence="3">CGMCC 1.19029</strain>
    </source>
</reference>
<comment type="similarity">
    <text evidence="1">Belongs to the short-chain dehydrogenases/reductases (SDR) family.</text>
</comment>
<evidence type="ECO:0000313" key="2">
    <source>
        <dbReference type="EMBL" id="MFC4299089.1"/>
    </source>
</evidence>
<dbReference type="EC" id="1.1.1.-" evidence="2"/>
<comment type="caution">
    <text evidence="2">The sequence shown here is derived from an EMBL/GenBank/DDBJ whole genome shotgun (WGS) entry which is preliminary data.</text>
</comment>
<dbReference type="EMBL" id="JBHSDY010000010">
    <property type="protein sequence ID" value="MFC4299089.1"/>
    <property type="molecule type" value="Genomic_DNA"/>
</dbReference>
<dbReference type="SUPFAM" id="SSF51735">
    <property type="entry name" value="NAD(P)-binding Rossmann-fold domains"/>
    <property type="match status" value="1"/>
</dbReference>
<dbReference type="Gene3D" id="3.40.50.720">
    <property type="entry name" value="NAD(P)-binding Rossmann-like Domain"/>
    <property type="match status" value="1"/>
</dbReference>
<dbReference type="PANTHER" id="PTHR42879:SF2">
    <property type="entry name" value="3-OXOACYL-[ACYL-CARRIER-PROTEIN] REDUCTASE FABG"/>
    <property type="match status" value="1"/>
</dbReference>
<evidence type="ECO:0000313" key="3">
    <source>
        <dbReference type="Proteomes" id="UP001595756"/>
    </source>
</evidence>